<dbReference type="InterPro" id="IPR024066">
    <property type="entry name" value="RGS_subdom1/3"/>
</dbReference>
<feature type="region of interest" description="Disordered" evidence="1">
    <location>
        <begin position="1"/>
        <end position="95"/>
    </location>
</feature>
<dbReference type="Proteomes" id="UP000678499">
    <property type="component" value="Unassembled WGS sequence"/>
</dbReference>
<gene>
    <name evidence="3" type="ORF">NMOB1V02_LOCUS131</name>
</gene>
<dbReference type="PANTHER" id="PTHR10845">
    <property type="entry name" value="REGULATOR OF G PROTEIN SIGNALING"/>
    <property type="match status" value="1"/>
</dbReference>
<dbReference type="PANTHER" id="PTHR10845:SF192">
    <property type="entry name" value="DOUBLE HIT, ISOFORM B"/>
    <property type="match status" value="1"/>
</dbReference>
<dbReference type="SUPFAM" id="SSF48097">
    <property type="entry name" value="Regulator of G-protein signaling, RGS"/>
    <property type="match status" value="1"/>
</dbReference>
<evidence type="ECO:0000256" key="1">
    <source>
        <dbReference type="SAM" id="MobiDB-lite"/>
    </source>
</evidence>
<dbReference type="SMART" id="SM00315">
    <property type="entry name" value="RGS"/>
    <property type="match status" value="1"/>
</dbReference>
<sequence>MEAASSEKKQPCADVASEELQANNSAKGSDPGSSTPIAGDSRKPAKTPATDPGVQIQAPVDTRASNSTAVPDGTPPELTRRSSGSSIKMVSARAADVELPDPDAITVDGEEEGAKAAASVHRMDSVNSMDAFHFPEPPEDNRRKGAQPVEEPEIQHSPFLVFCCSRCLVPLDEIRNWGNSFDALMKHEKGRKLFSAFLRHEFSEENMLFWTACEDLKKETCQEKMAEQARIIYNDYVSLDARERERINKRITKPAPEIFVQAQSQIFVLMQRDSYQRFIMSWMYLKVAHYKKDRYKQNNKPHTTNSP</sequence>
<dbReference type="PROSITE" id="PS50132">
    <property type="entry name" value="RGS"/>
    <property type="match status" value="1"/>
</dbReference>
<dbReference type="InterPro" id="IPR016137">
    <property type="entry name" value="RGS"/>
</dbReference>
<proteinExistence type="predicted"/>
<dbReference type="EMBL" id="OA882046">
    <property type="protein sequence ID" value="CAD7272187.1"/>
    <property type="molecule type" value="Genomic_DNA"/>
</dbReference>
<keyword evidence="4" id="KW-1185">Reference proteome</keyword>
<reference evidence="3" key="1">
    <citation type="submission" date="2020-11" db="EMBL/GenBank/DDBJ databases">
        <authorList>
            <person name="Tran Van P."/>
        </authorList>
    </citation>
    <scope>NUCLEOTIDE SEQUENCE</scope>
</reference>
<dbReference type="OrthoDB" id="10266999at2759"/>
<dbReference type="InterPro" id="IPR044926">
    <property type="entry name" value="RGS_subdomain_2"/>
</dbReference>
<accession>A0A7R9BBV8</accession>
<feature type="compositionally biased region" description="Polar residues" evidence="1">
    <location>
        <begin position="20"/>
        <end position="36"/>
    </location>
</feature>
<dbReference type="FunFam" id="1.10.167.10:FF:000001">
    <property type="entry name" value="Putative regulator of g-protein signaling 12"/>
    <property type="match status" value="1"/>
</dbReference>
<dbReference type="Pfam" id="PF00615">
    <property type="entry name" value="RGS"/>
    <property type="match status" value="1"/>
</dbReference>
<evidence type="ECO:0000259" key="2">
    <source>
        <dbReference type="PROSITE" id="PS50132"/>
    </source>
</evidence>
<dbReference type="EMBL" id="CAJPEX010000009">
    <property type="protein sequence ID" value="CAG0912339.1"/>
    <property type="molecule type" value="Genomic_DNA"/>
</dbReference>
<dbReference type="Gene3D" id="1.10.167.10">
    <property type="entry name" value="Regulator of G-protein Signalling 4, domain 2"/>
    <property type="match status" value="1"/>
</dbReference>
<dbReference type="PRINTS" id="PR01301">
    <property type="entry name" value="RGSPROTEIN"/>
</dbReference>
<protein>
    <recommendedName>
        <fullName evidence="2">RGS domain-containing protein</fullName>
    </recommendedName>
</protein>
<evidence type="ECO:0000313" key="4">
    <source>
        <dbReference type="Proteomes" id="UP000678499"/>
    </source>
</evidence>
<feature type="domain" description="RGS" evidence="2">
    <location>
        <begin position="180"/>
        <end position="288"/>
    </location>
</feature>
<dbReference type="Gene3D" id="1.10.196.10">
    <property type="match status" value="1"/>
</dbReference>
<name>A0A7R9BBV8_9CRUS</name>
<feature type="compositionally biased region" description="Basic and acidic residues" evidence="1">
    <location>
        <begin position="1"/>
        <end position="11"/>
    </location>
</feature>
<dbReference type="InterPro" id="IPR036305">
    <property type="entry name" value="RGS_sf"/>
</dbReference>
<organism evidence="3">
    <name type="scientific">Notodromas monacha</name>
    <dbReference type="NCBI Taxonomy" id="399045"/>
    <lineage>
        <taxon>Eukaryota</taxon>
        <taxon>Metazoa</taxon>
        <taxon>Ecdysozoa</taxon>
        <taxon>Arthropoda</taxon>
        <taxon>Crustacea</taxon>
        <taxon>Oligostraca</taxon>
        <taxon>Ostracoda</taxon>
        <taxon>Podocopa</taxon>
        <taxon>Podocopida</taxon>
        <taxon>Cypridocopina</taxon>
        <taxon>Cypridoidea</taxon>
        <taxon>Cyprididae</taxon>
        <taxon>Notodromas</taxon>
    </lineage>
</organism>
<dbReference type="AlphaFoldDB" id="A0A7R9BBV8"/>
<evidence type="ECO:0000313" key="3">
    <source>
        <dbReference type="EMBL" id="CAD7272187.1"/>
    </source>
</evidence>